<feature type="domain" description="PASTA" evidence="11">
    <location>
        <begin position="704"/>
        <end position="766"/>
    </location>
</feature>
<evidence type="ECO:0000256" key="6">
    <source>
        <dbReference type="ARBA" id="ARBA00023268"/>
    </source>
</evidence>
<keyword evidence="1 12" id="KW-0121">Carboxypeptidase</keyword>
<feature type="region of interest" description="Disordered" evidence="9">
    <location>
        <begin position="765"/>
        <end position="795"/>
    </location>
</feature>
<evidence type="ECO:0000256" key="7">
    <source>
        <dbReference type="ARBA" id="ARBA00034000"/>
    </source>
</evidence>
<evidence type="ECO:0000256" key="8">
    <source>
        <dbReference type="ARBA" id="ARBA00049902"/>
    </source>
</evidence>
<dbReference type="Proteomes" id="UP000630594">
    <property type="component" value="Unassembled WGS sequence"/>
</dbReference>
<dbReference type="Gene3D" id="3.30.10.20">
    <property type="match status" value="1"/>
</dbReference>
<evidence type="ECO:0000256" key="2">
    <source>
        <dbReference type="ARBA" id="ARBA00022670"/>
    </source>
</evidence>
<dbReference type="InterPro" id="IPR023346">
    <property type="entry name" value="Lysozyme-like_dom_sf"/>
</dbReference>
<feature type="transmembrane region" description="Helical" evidence="10">
    <location>
        <begin position="20"/>
        <end position="41"/>
    </location>
</feature>
<comment type="catalytic activity">
    <reaction evidence="8">
        <text>[GlcNAc-(1-&gt;4)-Mur2Ac(oyl-L-Ala-gamma-D-Glu-L-Lys-D-Ala-D-Ala)](n)-di-trans,octa-cis-undecaprenyl diphosphate + beta-D-GlcNAc-(1-&gt;4)-Mur2Ac(oyl-L-Ala-gamma-D-Glu-L-Lys-D-Ala-D-Ala)-di-trans,octa-cis-undecaprenyl diphosphate = [GlcNAc-(1-&gt;4)-Mur2Ac(oyl-L-Ala-gamma-D-Glu-L-Lys-D-Ala-D-Ala)](n+1)-di-trans,octa-cis-undecaprenyl diphosphate + di-trans,octa-cis-undecaprenyl diphosphate + H(+)</text>
        <dbReference type="Rhea" id="RHEA:23708"/>
        <dbReference type="Rhea" id="RHEA-COMP:9602"/>
        <dbReference type="Rhea" id="RHEA-COMP:9603"/>
        <dbReference type="ChEBI" id="CHEBI:15378"/>
        <dbReference type="ChEBI" id="CHEBI:58405"/>
        <dbReference type="ChEBI" id="CHEBI:60033"/>
        <dbReference type="ChEBI" id="CHEBI:78435"/>
        <dbReference type="EC" id="2.4.99.28"/>
    </reaction>
</comment>
<evidence type="ECO:0000256" key="9">
    <source>
        <dbReference type="SAM" id="MobiDB-lite"/>
    </source>
</evidence>
<dbReference type="InterPro" id="IPR005543">
    <property type="entry name" value="PASTA_dom"/>
</dbReference>
<dbReference type="InterPro" id="IPR001264">
    <property type="entry name" value="Glyco_trans_51"/>
</dbReference>
<dbReference type="InterPro" id="IPR050396">
    <property type="entry name" value="Glycosyltr_51/Transpeptidase"/>
</dbReference>
<evidence type="ECO:0000256" key="5">
    <source>
        <dbReference type="ARBA" id="ARBA00022801"/>
    </source>
</evidence>
<dbReference type="InterPro" id="IPR012338">
    <property type="entry name" value="Beta-lactam/transpept-like"/>
</dbReference>
<gene>
    <name evidence="12" type="ORF">GCM10007231_09870</name>
</gene>
<comment type="catalytic activity">
    <reaction evidence="7">
        <text>Preferential cleavage: (Ac)2-L-Lys-D-Ala-|-D-Ala. Also transpeptidation of peptidyl-alanyl moieties that are N-acyl substituents of D-alanine.</text>
        <dbReference type="EC" id="3.4.16.4"/>
    </reaction>
</comment>
<evidence type="ECO:0000313" key="12">
    <source>
        <dbReference type="EMBL" id="GGD12870.1"/>
    </source>
</evidence>
<dbReference type="SUPFAM" id="SSF53955">
    <property type="entry name" value="Lysozyme-like"/>
    <property type="match status" value="1"/>
</dbReference>
<evidence type="ECO:0000256" key="4">
    <source>
        <dbReference type="ARBA" id="ARBA00022679"/>
    </source>
</evidence>
<dbReference type="InterPro" id="IPR001460">
    <property type="entry name" value="PCN-bd_Tpept"/>
</dbReference>
<proteinExistence type="predicted"/>
<keyword evidence="6" id="KW-0511">Multifunctional enzyme</keyword>
<keyword evidence="3" id="KW-0328">Glycosyltransferase</keyword>
<keyword evidence="10" id="KW-0472">Membrane</keyword>
<keyword evidence="10" id="KW-0812">Transmembrane</keyword>
<dbReference type="PROSITE" id="PS51178">
    <property type="entry name" value="PASTA"/>
    <property type="match status" value="1"/>
</dbReference>
<dbReference type="SUPFAM" id="SSF56601">
    <property type="entry name" value="beta-lactamase/transpeptidase-like"/>
    <property type="match status" value="1"/>
</dbReference>
<dbReference type="EMBL" id="BMCK01000001">
    <property type="protein sequence ID" value="GGD12870.1"/>
    <property type="molecule type" value="Genomic_DNA"/>
</dbReference>
<dbReference type="Pfam" id="PF03793">
    <property type="entry name" value="PASTA"/>
    <property type="match status" value="1"/>
</dbReference>
<dbReference type="PANTHER" id="PTHR32282">
    <property type="entry name" value="BINDING PROTEIN TRANSPEPTIDASE, PUTATIVE-RELATED"/>
    <property type="match status" value="1"/>
</dbReference>
<sequence>MSTPDHSPSRKRRIAQHLGIMAAVSTALGVLAAGMVMPFAFVASSMATDVSEQMEDLPAELDFKPLAQKTNVYSAKGDLIASFYDENRVTVTLNQISKPMVQAILAIEDYRFYEHGALDLKGTLRALISNQAADNVVQGGSSITQQMVKLTLVDQAKDDPEARAAATDDTYERKLRELRYAIAFEQKYSKDWILERYLNIAYFGDGAYGVQAAAKRYFNKNAKKLTVKEAALLAGMVKNPVGYDPVNYPDRAKARRNVVLARMAQLNVIPAEQAERLQEKGLGLDRQPAANGCVNSPAAFFCDYVYRYLLEDKALGKTKEERRDLLRSGGLTIKTTVDLNFQKAADESVRRRVFPTDQAIGGLAMVEPRTGDVKALAQSRPMGTKKKIGQTMLNYVVPKRLGDSNGFQAGSTFKVFVLAAALNQGKISMTQSINSPPKMMFNESEFEDCDGEPYGYAPFETNNSTRSGPMNMYTGTRLSVNTYFLQLTRSTGLCEPYELAKEMGIELTNPEGKEPGGGLPERVPTFGLGIADTSPLEVAEAYATFGGRGLHCAARPVTSIEDAAGNVLKNYPKDCTQVLAGSVADAVNDVLRGVQEPGGFGYGRGLALPQQSAGKTGTTSDNKAVWFAGYTPNLAAASMIAGANSYGTPITLNGQSVGGAYVSSASGSGTAGPMWGDAMKVVAQYLPDEEFQRPSGSQILGALTPVPSVSGMTIDKATKVLEDAGFEVSVGGTVNSNVSEGLVAWSSPGSGSSLSSGDTVYIYPSSGYVPKSKPKPKKKPRGEGRGRGRGGPNRR</sequence>
<dbReference type="GO" id="GO:0004180">
    <property type="term" value="F:carboxypeptidase activity"/>
    <property type="evidence" value="ECO:0007669"/>
    <property type="project" value="UniProtKB-KW"/>
</dbReference>
<evidence type="ECO:0000256" key="3">
    <source>
        <dbReference type="ARBA" id="ARBA00022676"/>
    </source>
</evidence>
<dbReference type="Pfam" id="PF00905">
    <property type="entry name" value="Transpeptidase"/>
    <property type="match status" value="1"/>
</dbReference>
<keyword evidence="10" id="KW-1133">Transmembrane helix</keyword>
<organism evidence="12 13">
    <name type="scientific">Nocardioides daphniae</name>
    <dbReference type="NCBI Taxonomy" id="402297"/>
    <lineage>
        <taxon>Bacteria</taxon>
        <taxon>Bacillati</taxon>
        <taxon>Actinomycetota</taxon>
        <taxon>Actinomycetes</taxon>
        <taxon>Propionibacteriales</taxon>
        <taxon>Nocardioidaceae</taxon>
        <taxon>Nocardioides</taxon>
    </lineage>
</organism>
<dbReference type="RefSeq" id="WP_158630736.1">
    <property type="nucleotide sequence ID" value="NZ_BMCK01000001.1"/>
</dbReference>
<evidence type="ECO:0000313" key="13">
    <source>
        <dbReference type="Proteomes" id="UP000630594"/>
    </source>
</evidence>
<dbReference type="SMART" id="SM00740">
    <property type="entry name" value="PASTA"/>
    <property type="match status" value="1"/>
</dbReference>
<name>A0ABQ1Q483_9ACTN</name>
<accession>A0ABQ1Q483</accession>
<keyword evidence="5" id="KW-0378">Hydrolase</keyword>
<keyword evidence="2" id="KW-0645">Protease</keyword>
<keyword evidence="4" id="KW-0808">Transferase</keyword>
<keyword evidence="13" id="KW-1185">Reference proteome</keyword>
<comment type="caution">
    <text evidence="12">The sequence shown here is derived from an EMBL/GenBank/DDBJ whole genome shotgun (WGS) entry which is preliminary data.</text>
</comment>
<dbReference type="Gene3D" id="1.10.3810.10">
    <property type="entry name" value="Biosynthetic peptidoglycan transglycosylase-like"/>
    <property type="match status" value="1"/>
</dbReference>
<evidence type="ECO:0000256" key="1">
    <source>
        <dbReference type="ARBA" id="ARBA00022645"/>
    </source>
</evidence>
<evidence type="ECO:0000259" key="11">
    <source>
        <dbReference type="PROSITE" id="PS51178"/>
    </source>
</evidence>
<protein>
    <submittedName>
        <fullName evidence="12">Carboxypeptidase</fullName>
    </submittedName>
</protein>
<dbReference type="CDD" id="cd06577">
    <property type="entry name" value="PASTA_pknB"/>
    <property type="match status" value="1"/>
</dbReference>
<reference evidence="13" key="1">
    <citation type="journal article" date="2019" name="Int. J. Syst. Evol. Microbiol.">
        <title>The Global Catalogue of Microorganisms (GCM) 10K type strain sequencing project: providing services to taxonomists for standard genome sequencing and annotation.</title>
        <authorList>
            <consortium name="The Broad Institute Genomics Platform"/>
            <consortium name="The Broad Institute Genome Sequencing Center for Infectious Disease"/>
            <person name="Wu L."/>
            <person name="Ma J."/>
        </authorList>
    </citation>
    <scope>NUCLEOTIDE SEQUENCE [LARGE SCALE GENOMIC DNA]</scope>
    <source>
        <strain evidence="13">CCM 7403</strain>
    </source>
</reference>
<dbReference type="PANTHER" id="PTHR32282:SF33">
    <property type="entry name" value="PEPTIDOGLYCAN GLYCOSYLTRANSFERASE"/>
    <property type="match status" value="1"/>
</dbReference>
<dbReference type="Gene3D" id="3.40.710.10">
    <property type="entry name" value="DD-peptidase/beta-lactamase superfamily"/>
    <property type="match status" value="1"/>
</dbReference>
<dbReference type="Pfam" id="PF00912">
    <property type="entry name" value="Transgly"/>
    <property type="match status" value="1"/>
</dbReference>
<dbReference type="InterPro" id="IPR036950">
    <property type="entry name" value="PBP_transglycosylase"/>
</dbReference>
<evidence type="ECO:0000256" key="10">
    <source>
        <dbReference type="SAM" id="Phobius"/>
    </source>
</evidence>